<dbReference type="SUPFAM" id="SSF81767">
    <property type="entry name" value="Pre-protein crosslinking domain of SecA"/>
    <property type="match status" value="1"/>
</dbReference>
<comment type="similarity">
    <text evidence="3 15 16">Belongs to the SecA family.</text>
</comment>
<proteinExistence type="inferred from homology"/>
<dbReference type="GO" id="GO:0017038">
    <property type="term" value="P:protein import"/>
    <property type="evidence" value="ECO:0007669"/>
    <property type="project" value="InterPro"/>
</dbReference>
<evidence type="ECO:0000313" key="21">
    <source>
        <dbReference type="EMBL" id="PIR94171.1"/>
    </source>
</evidence>
<feature type="domain" description="Helicase C-terminal" evidence="19">
    <location>
        <begin position="446"/>
        <end position="616"/>
    </location>
</feature>
<protein>
    <recommendedName>
        <fullName evidence="15 16">Protein translocase subunit SecA</fullName>
        <ecNumber evidence="15">7.4.2.8</ecNumber>
    </recommendedName>
</protein>
<evidence type="ECO:0000256" key="1">
    <source>
        <dbReference type="ARBA" id="ARBA00001947"/>
    </source>
</evidence>
<keyword evidence="12 15" id="KW-1278">Translocase</keyword>
<dbReference type="HAMAP" id="MF_01382">
    <property type="entry name" value="SecA"/>
    <property type="match status" value="1"/>
</dbReference>
<name>A0A2H0V538_9BACT</name>
<dbReference type="PRINTS" id="PR00906">
    <property type="entry name" value="SECA"/>
</dbReference>
<dbReference type="FunFam" id="3.90.1440.10:FF:000002">
    <property type="entry name" value="Protein translocase subunit SecA"/>
    <property type="match status" value="1"/>
</dbReference>
<dbReference type="InterPro" id="IPR014001">
    <property type="entry name" value="Helicase_ATP-bd"/>
</dbReference>
<feature type="domain" description="SecA family profile" evidence="20">
    <location>
        <begin position="1"/>
        <end position="611"/>
    </location>
</feature>
<dbReference type="SUPFAM" id="SSF81886">
    <property type="entry name" value="Helical scaffold and wing domains of SecA"/>
    <property type="match status" value="1"/>
</dbReference>
<dbReference type="Gene3D" id="1.10.3060.10">
    <property type="entry name" value="Helical scaffold and wing domains of SecA"/>
    <property type="match status" value="1"/>
</dbReference>
<dbReference type="FunFam" id="3.40.50.300:FF:000429">
    <property type="entry name" value="Preprotein translocase subunit SecA"/>
    <property type="match status" value="1"/>
</dbReference>
<evidence type="ECO:0000256" key="11">
    <source>
        <dbReference type="ARBA" id="ARBA00022927"/>
    </source>
</evidence>
<dbReference type="GO" id="GO:0046872">
    <property type="term" value="F:metal ion binding"/>
    <property type="evidence" value="ECO:0007669"/>
    <property type="project" value="UniProtKB-KW"/>
</dbReference>
<dbReference type="InterPro" id="IPR000185">
    <property type="entry name" value="SecA"/>
</dbReference>
<comment type="caution">
    <text evidence="21">The sequence shown here is derived from an EMBL/GenBank/DDBJ whole genome shotgun (WGS) entry which is preliminary data.</text>
</comment>
<comment type="subunit">
    <text evidence="15">Monomer and homodimer. Part of the essential Sec protein translocation apparatus which comprises SecA, SecYEG and auxiliary proteins SecDF. Other proteins may also be involved.</text>
</comment>
<dbReference type="GO" id="GO:0008564">
    <property type="term" value="F:protein-exporting ATPase activity"/>
    <property type="evidence" value="ECO:0007669"/>
    <property type="project" value="UniProtKB-EC"/>
</dbReference>
<dbReference type="SMART" id="SM00958">
    <property type="entry name" value="SecA_PP_bind"/>
    <property type="match status" value="1"/>
</dbReference>
<dbReference type="GO" id="GO:0065002">
    <property type="term" value="P:intracellular protein transmembrane transport"/>
    <property type="evidence" value="ECO:0007669"/>
    <property type="project" value="UniProtKB-UniRule"/>
</dbReference>
<evidence type="ECO:0000256" key="2">
    <source>
        <dbReference type="ARBA" id="ARBA00004170"/>
    </source>
</evidence>
<dbReference type="CDD" id="cd18803">
    <property type="entry name" value="SF2_C_secA"/>
    <property type="match status" value="1"/>
</dbReference>
<dbReference type="EC" id="7.4.2.8" evidence="15"/>
<dbReference type="GO" id="GO:0005524">
    <property type="term" value="F:ATP binding"/>
    <property type="evidence" value="ECO:0007669"/>
    <property type="project" value="UniProtKB-UniRule"/>
</dbReference>
<dbReference type="InterPro" id="IPR027417">
    <property type="entry name" value="P-loop_NTPase"/>
</dbReference>
<evidence type="ECO:0000256" key="9">
    <source>
        <dbReference type="ARBA" id="ARBA00022833"/>
    </source>
</evidence>
<comment type="subcellular location">
    <subcellularLocation>
        <location evidence="15">Cell membrane</location>
        <topology evidence="15">Peripheral membrane protein</topology>
        <orientation evidence="15">Cytoplasmic side</orientation>
    </subcellularLocation>
    <subcellularLocation>
        <location evidence="15">Cytoplasm</location>
    </subcellularLocation>
    <subcellularLocation>
        <location evidence="2">Membrane</location>
        <topology evidence="2">Peripheral membrane protein</topology>
    </subcellularLocation>
    <text evidence="15">Distribution is 50-50.</text>
</comment>
<feature type="region of interest" description="Disordered" evidence="17">
    <location>
        <begin position="856"/>
        <end position="902"/>
    </location>
</feature>
<dbReference type="AlphaFoldDB" id="A0A2H0V538"/>
<dbReference type="Pfam" id="PF07516">
    <property type="entry name" value="SecA_SW"/>
    <property type="match status" value="1"/>
</dbReference>
<keyword evidence="7" id="KW-0479">Metal-binding</keyword>
<gene>
    <name evidence="15" type="primary">secA</name>
    <name evidence="21" type="ORF">COT97_02745</name>
</gene>
<keyword evidence="4 15" id="KW-0813">Transport</keyword>
<dbReference type="Pfam" id="PF01043">
    <property type="entry name" value="SecA_PP_bind"/>
    <property type="match status" value="1"/>
</dbReference>
<feature type="binding site" evidence="15">
    <location>
        <begin position="103"/>
        <end position="107"/>
    </location>
    <ligand>
        <name>ATP</name>
        <dbReference type="ChEBI" id="CHEBI:30616"/>
    </ligand>
</feature>
<dbReference type="Pfam" id="PF02810">
    <property type="entry name" value="SEC-C"/>
    <property type="match status" value="1"/>
</dbReference>
<comment type="catalytic activity">
    <reaction evidence="15">
        <text>ATP + H2O + cellular proteinSide 1 = ADP + phosphate + cellular proteinSide 2.</text>
        <dbReference type="EC" id="7.4.2.8"/>
    </reaction>
</comment>
<dbReference type="EMBL" id="PFAP01000016">
    <property type="protein sequence ID" value="PIR94171.1"/>
    <property type="molecule type" value="Genomic_DNA"/>
</dbReference>
<accession>A0A2H0V538</accession>
<feature type="compositionally biased region" description="Basic and acidic residues" evidence="17">
    <location>
        <begin position="873"/>
        <end position="889"/>
    </location>
</feature>
<evidence type="ECO:0000259" key="19">
    <source>
        <dbReference type="PROSITE" id="PS51194"/>
    </source>
</evidence>
<keyword evidence="9" id="KW-0862">Zinc</keyword>
<dbReference type="NCBIfam" id="NF009538">
    <property type="entry name" value="PRK12904.1"/>
    <property type="match status" value="1"/>
</dbReference>
<keyword evidence="8 15" id="KW-0547">Nucleotide-binding</keyword>
<evidence type="ECO:0000259" key="20">
    <source>
        <dbReference type="PROSITE" id="PS51196"/>
    </source>
</evidence>
<dbReference type="Gene3D" id="3.40.50.300">
    <property type="entry name" value="P-loop containing nucleotide triphosphate hydrolases"/>
    <property type="match status" value="3"/>
</dbReference>
<dbReference type="NCBIfam" id="TIGR00963">
    <property type="entry name" value="secA"/>
    <property type="match status" value="1"/>
</dbReference>
<dbReference type="InterPro" id="IPR011116">
    <property type="entry name" value="SecA_Wing/Scaffold"/>
</dbReference>
<dbReference type="PROSITE" id="PS51192">
    <property type="entry name" value="HELICASE_ATP_BIND_1"/>
    <property type="match status" value="1"/>
</dbReference>
<dbReference type="Pfam" id="PF21090">
    <property type="entry name" value="P-loop_SecA"/>
    <property type="match status" value="2"/>
</dbReference>
<sequence>MSILTKIFGDPNQKEIDKLQPLVTTINDFEAKISTLSDDELKAKTSYFKQQLKDGKTLDDLLPEAFAVVREVSKRTTGLRHYDVQLVGGIVLHQGQITEMRTGEGKTLVATLAVYLNALEDKGVHVITVNDYLAKRDAVWMGQVYQFLGLSTGIIQGEMKSYIYDEAFRNQEILDEERDEKASYKIEDAYLKPSTRKEAYAADVTYGTNNEFGFDYLRDNMAYRLEDKVQRGLNYTIIDEVDSILIDEARTPLIISAPAEESASLYQKFAAMVPKLVENEDYNIDEKMRAATLSEEGLNHVEKILGMGNIYNEGGIMMVHHLEQALKAHALFKKDRDYVVKEGEVIIIDEFTGRLMVGRRYSEGLHQAIEAKEGVEVKKESRTLATITFQNLFRMYKKLSGMTGTAATEAEEFAEIYNLEVTLIPTNKPIVRQDLPDRVYSSEAGKYKAVIEEIKKIHDSGQPVLIGTVSIQQNETFGRLLKQAGIPHNLLNAKQHENEAEIIAQAGRVGAVTVATNMAGRGVDIILGGAPLDKIESEKVKALGGLFVLGTERHESRRIDNQLRGRSGRQGDPGQTQFYLSMDDDIMRIFGSDRIKNMMQTLGIPEDVPIEKKIITNSIEKAQKRVEGHNFDIRKHLVEYDDVMNRQRETIYTRRDDILRLADENPIELKQIVWEMVESEIEQVVSFHTSQTEGGDFDLNEIVEVSRTVFPVPSDFEANLNSFVAKSKEAEEKFELKSEITNYILNLARESYKDLETRLIETSGEEDVMRKVEKEILFRSIDNLWVEHLDAIQALRAGIGLRGYAQRDPLIEYKKESRHLFIQLENLIQRQVVYSIYKVGLASNLKASVMQGDKNYSAPAKNSNDLTNPFQSQERKESVASKKAYDASGKKVGRNDPCPCGSGKKFKKCHGA</sequence>
<dbReference type="PANTHER" id="PTHR30612:SF0">
    <property type="entry name" value="CHLOROPLAST PROTEIN-TRANSPORTING ATPASE"/>
    <property type="match status" value="1"/>
</dbReference>
<dbReference type="CDD" id="cd17928">
    <property type="entry name" value="DEXDc_SecA"/>
    <property type="match status" value="1"/>
</dbReference>
<comment type="cofactor">
    <cofactor evidence="1">
        <name>Zn(2+)</name>
        <dbReference type="ChEBI" id="CHEBI:29105"/>
    </cofactor>
</comment>
<dbReference type="GO" id="GO:0043952">
    <property type="term" value="P:protein transport by the Sec complex"/>
    <property type="evidence" value="ECO:0007669"/>
    <property type="project" value="TreeGrafter"/>
</dbReference>
<keyword evidence="11 15" id="KW-0653">Protein transport</keyword>
<feature type="binding site" evidence="15">
    <location>
        <position position="85"/>
    </location>
    <ligand>
        <name>ATP</name>
        <dbReference type="ChEBI" id="CHEBI:30616"/>
    </ligand>
</feature>
<evidence type="ECO:0000256" key="4">
    <source>
        <dbReference type="ARBA" id="ARBA00022448"/>
    </source>
</evidence>
<dbReference type="InterPro" id="IPR011130">
    <property type="entry name" value="SecA_preprotein_X-link_dom"/>
</dbReference>
<evidence type="ECO:0000259" key="18">
    <source>
        <dbReference type="PROSITE" id="PS51192"/>
    </source>
</evidence>
<keyword evidence="13 15" id="KW-0811">Translocation</keyword>
<dbReference type="NCBIfam" id="NF006630">
    <property type="entry name" value="PRK09200.1"/>
    <property type="match status" value="1"/>
</dbReference>
<reference evidence="22" key="1">
    <citation type="submission" date="2017-09" db="EMBL/GenBank/DDBJ databases">
        <title>Depth-based differentiation of microbial function through sediment-hosted aquifers and enrichment of novel symbionts in the deep terrestrial subsurface.</title>
        <authorList>
            <person name="Probst A.J."/>
            <person name="Ladd B."/>
            <person name="Jarett J.K."/>
            <person name="Geller-Mcgrath D.E."/>
            <person name="Sieber C.M.K."/>
            <person name="Emerson J.B."/>
            <person name="Anantharaman K."/>
            <person name="Thomas B.C."/>
            <person name="Malmstrom R."/>
            <person name="Stieglmeier M."/>
            <person name="Klingl A."/>
            <person name="Woyke T."/>
            <person name="Ryan C.M."/>
            <person name="Banfield J.F."/>
        </authorList>
    </citation>
    <scope>NUCLEOTIDE SEQUENCE [LARGE SCALE GENOMIC DNA]</scope>
</reference>
<dbReference type="InterPro" id="IPR020937">
    <property type="entry name" value="SecA_CS"/>
</dbReference>
<dbReference type="InterPro" id="IPR011115">
    <property type="entry name" value="SecA_DEAD"/>
</dbReference>
<organism evidence="21 22">
    <name type="scientific">Candidatus Falkowbacteria bacterium CG10_big_fil_rev_8_21_14_0_10_39_11</name>
    <dbReference type="NCBI Taxonomy" id="1974565"/>
    <lineage>
        <taxon>Bacteria</taxon>
        <taxon>Candidatus Falkowiibacteriota</taxon>
    </lineage>
</organism>
<keyword evidence="10 15" id="KW-0067">ATP-binding</keyword>
<dbReference type="InterPro" id="IPR036670">
    <property type="entry name" value="SecA_X-link_sf"/>
</dbReference>
<evidence type="ECO:0000256" key="12">
    <source>
        <dbReference type="ARBA" id="ARBA00022967"/>
    </source>
</evidence>
<dbReference type="InterPro" id="IPR001650">
    <property type="entry name" value="Helicase_C-like"/>
</dbReference>
<keyword evidence="5 15" id="KW-1003">Cell membrane</keyword>
<evidence type="ECO:0000256" key="14">
    <source>
        <dbReference type="ARBA" id="ARBA00023136"/>
    </source>
</evidence>
<dbReference type="Gene3D" id="3.90.1440.10">
    <property type="entry name" value="SecA, preprotein cross-linking domain"/>
    <property type="match status" value="1"/>
</dbReference>
<evidence type="ECO:0000313" key="22">
    <source>
        <dbReference type="Proteomes" id="UP000229901"/>
    </source>
</evidence>
<dbReference type="SMART" id="SM00957">
    <property type="entry name" value="SecA_DEAD"/>
    <property type="match status" value="1"/>
</dbReference>
<dbReference type="InterPro" id="IPR014018">
    <property type="entry name" value="SecA_motor_DEAD"/>
</dbReference>
<evidence type="ECO:0000256" key="8">
    <source>
        <dbReference type="ARBA" id="ARBA00022741"/>
    </source>
</evidence>
<evidence type="ECO:0000256" key="16">
    <source>
        <dbReference type="RuleBase" id="RU003874"/>
    </source>
</evidence>
<dbReference type="GO" id="GO:0005886">
    <property type="term" value="C:plasma membrane"/>
    <property type="evidence" value="ECO:0007669"/>
    <property type="project" value="UniProtKB-SubCell"/>
</dbReference>
<dbReference type="PROSITE" id="PS51194">
    <property type="entry name" value="HELICASE_CTER"/>
    <property type="match status" value="1"/>
</dbReference>
<feature type="binding site" evidence="15">
    <location>
        <position position="524"/>
    </location>
    <ligand>
        <name>ATP</name>
        <dbReference type="ChEBI" id="CHEBI:30616"/>
    </ligand>
</feature>
<dbReference type="SUPFAM" id="SSF52540">
    <property type="entry name" value="P-loop containing nucleoside triphosphate hydrolases"/>
    <property type="match status" value="2"/>
</dbReference>
<evidence type="ECO:0000256" key="13">
    <source>
        <dbReference type="ARBA" id="ARBA00023010"/>
    </source>
</evidence>
<dbReference type="GO" id="GO:0031522">
    <property type="term" value="C:cell envelope Sec protein transport complex"/>
    <property type="evidence" value="ECO:0007669"/>
    <property type="project" value="TreeGrafter"/>
</dbReference>
<dbReference type="InterPro" id="IPR004027">
    <property type="entry name" value="SEC_C_motif"/>
</dbReference>
<feature type="compositionally biased region" description="Polar residues" evidence="17">
    <location>
        <begin position="860"/>
        <end position="872"/>
    </location>
</feature>
<evidence type="ECO:0000256" key="10">
    <source>
        <dbReference type="ARBA" id="ARBA00022840"/>
    </source>
</evidence>
<feature type="domain" description="Helicase ATP-binding" evidence="18">
    <location>
        <begin position="87"/>
        <end position="277"/>
    </location>
</feature>
<dbReference type="InterPro" id="IPR036266">
    <property type="entry name" value="SecA_Wing/Scaffold_sf"/>
</dbReference>
<evidence type="ECO:0000256" key="7">
    <source>
        <dbReference type="ARBA" id="ARBA00022723"/>
    </source>
</evidence>
<evidence type="ECO:0000256" key="15">
    <source>
        <dbReference type="HAMAP-Rule" id="MF_01382"/>
    </source>
</evidence>
<evidence type="ECO:0000256" key="5">
    <source>
        <dbReference type="ARBA" id="ARBA00022475"/>
    </source>
</evidence>
<evidence type="ECO:0000256" key="6">
    <source>
        <dbReference type="ARBA" id="ARBA00022490"/>
    </source>
</evidence>
<dbReference type="Proteomes" id="UP000229901">
    <property type="component" value="Unassembled WGS sequence"/>
</dbReference>
<comment type="function">
    <text evidence="15">Part of the Sec protein translocase complex. Interacts with the SecYEG preprotein conducting channel. Has a central role in coupling the hydrolysis of ATP to the transfer of proteins into and across the cell membrane, serving as an ATP-driven molecular motor driving the stepwise translocation of polypeptide chains across the membrane.</text>
</comment>
<dbReference type="GO" id="GO:0005829">
    <property type="term" value="C:cytosol"/>
    <property type="evidence" value="ECO:0007669"/>
    <property type="project" value="TreeGrafter"/>
</dbReference>
<dbReference type="PANTHER" id="PTHR30612">
    <property type="entry name" value="SECA INNER MEMBRANE COMPONENT OF SEC PROTEIN SECRETION SYSTEM"/>
    <property type="match status" value="1"/>
</dbReference>
<keyword evidence="6 15" id="KW-0963">Cytoplasm</keyword>
<evidence type="ECO:0000256" key="17">
    <source>
        <dbReference type="SAM" id="MobiDB-lite"/>
    </source>
</evidence>
<evidence type="ECO:0000256" key="3">
    <source>
        <dbReference type="ARBA" id="ARBA00007650"/>
    </source>
</evidence>
<dbReference type="Gene3D" id="3.10.450.50">
    <property type="match status" value="1"/>
</dbReference>
<keyword evidence="14 15" id="KW-0472">Membrane</keyword>
<dbReference type="PROSITE" id="PS51196">
    <property type="entry name" value="SECA_MOTOR_DEAD"/>
    <property type="match status" value="1"/>
</dbReference>
<dbReference type="InterPro" id="IPR044722">
    <property type="entry name" value="SecA_SF2_C"/>
</dbReference>
<dbReference type="PROSITE" id="PS01312">
    <property type="entry name" value="SECA"/>
    <property type="match status" value="1"/>
</dbReference>
<dbReference type="GO" id="GO:0006605">
    <property type="term" value="P:protein targeting"/>
    <property type="evidence" value="ECO:0007669"/>
    <property type="project" value="UniProtKB-UniRule"/>
</dbReference>
<dbReference type="Pfam" id="PF07517">
    <property type="entry name" value="SecA_DEAD"/>
    <property type="match status" value="1"/>
</dbReference>